<gene>
    <name evidence="2" type="ORF">LZT28_22615</name>
</gene>
<proteinExistence type="predicted"/>
<protein>
    <submittedName>
        <fullName evidence="2">DEAD/DEAH box helicase family protein</fullName>
    </submittedName>
</protein>
<keyword evidence="2" id="KW-0347">Helicase</keyword>
<keyword evidence="2" id="KW-0547">Nucleotide-binding</keyword>
<dbReference type="GO" id="GO:0016787">
    <property type="term" value="F:hydrolase activity"/>
    <property type="evidence" value="ECO:0007669"/>
    <property type="project" value="InterPro"/>
</dbReference>
<dbReference type="AlphaFoldDB" id="A0AAW5RU44"/>
<dbReference type="EMBL" id="JAJVCY010000113">
    <property type="protein sequence ID" value="MCV3290972.1"/>
    <property type="molecule type" value="Genomic_DNA"/>
</dbReference>
<dbReference type="RefSeq" id="WP_263686714.1">
    <property type="nucleotide sequence ID" value="NZ_JAJVCY010000113.1"/>
</dbReference>
<sequence>FAPDHFDYIVVDEFHHAAADTSRRLLDHFQPRFLLGLTASPERTDHADILSLCDNNQVFACHFAEAIEQHF</sequence>
<comment type="caution">
    <text evidence="2">The sequence shown here is derived from an EMBL/GenBank/DDBJ whole genome shotgun (WGS) entry which is preliminary data.</text>
</comment>
<dbReference type="GO" id="GO:0003677">
    <property type="term" value="F:DNA binding"/>
    <property type="evidence" value="ECO:0007669"/>
    <property type="project" value="InterPro"/>
</dbReference>
<dbReference type="Proteomes" id="UP001208651">
    <property type="component" value="Unassembled WGS sequence"/>
</dbReference>
<feature type="domain" description="Helicase ATP-binding" evidence="1">
    <location>
        <begin position="1"/>
        <end position="59"/>
    </location>
</feature>
<dbReference type="InterPro" id="IPR027417">
    <property type="entry name" value="P-loop_NTPase"/>
</dbReference>
<dbReference type="PROSITE" id="PS51192">
    <property type="entry name" value="HELICASE_ATP_BIND_1"/>
    <property type="match status" value="1"/>
</dbReference>
<dbReference type="InterPro" id="IPR014001">
    <property type="entry name" value="Helicase_ATP-bd"/>
</dbReference>
<keyword evidence="2" id="KW-0378">Hydrolase</keyword>
<dbReference type="SUPFAM" id="SSF52540">
    <property type="entry name" value="P-loop containing nucleoside triphosphate hydrolases"/>
    <property type="match status" value="1"/>
</dbReference>
<evidence type="ECO:0000259" key="1">
    <source>
        <dbReference type="PROSITE" id="PS51192"/>
    </source>
</evidence>
<dbReference type="Pfam" id="PF04851">
    <property type="entry name" value="ResIII"/>
    <property type="match status" value="1"/>
</dbReference>
<accession>A0AAW5RU44</accession>
<feature type="non-terminal residue" evidence="2">
    <location>
        <position position="1"/>
    </location>
</feature>
<dbReference type="InterPro" id="IPR006935">
    <property type="entry name" value="Helicase/UvrB_N"/>
</dbReference>
<dbReference type="GO" id="GO:0005524">
    <property type="term" value="F:ATP binding"/>
    <property type="evidence" value="ECO:0007669"/>
    <property type="project" value="InterPro"/>
</dbReference>
<dbReference type="Gene3D" id="3.40.50.300">
    <property type="entry name" value="P-loop containing nucleotide triphosphate hydrolases"/>
    <property type="match status" value="1"/>
</dbReference>
<keyword evidence="2" id="KW-0067">ATP-binding</keyword>
<reference evidence="2" key="1">
    <citation type="submission" date="2022-01" db="EMBL/GenBank/DDBJ databases">
        <title>Comparison of Fish pathogen Aeromonas spp.</title>
        <authorList>
            <person name="Dubey S."/>
            <person name="Sorum H."/>
            <person name="Munangandu H.M."/>
        </authorList>
    </citation>
    <scope>NUCLEOTIDE SEQUENCE</scope>
    <source>
        <strain evidence="2">SD/21-15</strain>
    </source>
</reference>
<evidence type="ECO:0000313" key="2">
    <source>
        <dbReference type="EMBL" id="MCV3290972.1"/>
    </source>
</evidence>
<name>A0AAW5RU44_AERME</name>
<evidence type="ECO:0000313" key="3">
    <source>
        <dbReference type="Proteomes" id="UP001208651"/>
    </source>
</evidence>
<organism evidence="2 3">
    <name type="scientific">Aeromonas media</name>
    <dbReference type="NCBI Taxonomy" id="651"/>
    <lineage>
        <taxon>Bacteria</taxon>
        <taxon>Pseudomonadati</taxon>
        <taxon>Pseudomonadota</taxon>
        <taxon>Gammaproteobacteria</taxon>
        <taxon>Aeromonadales</taxon>
        <taxon>Aeromonadaceae</taxon>
        <taxon>Aeromonas</taxon>
    </lineage>
</organism>
<dbReference type="GO" id="GO:0004386">
    <property type="term" value="F:helicase activity"/>
    <property type="evidence" value="ECO:0007669"/>
    <property type="project" value="UniProtKB-KW"/>
</dbReference>